<dbReference type="InterPro" id="IPR051695">
    <property type="entry name" value="Phosphoglycerate_Mutase"/>
</dbReference>
<feature type="binding site" evidence="3">
    <location>
        <begin position="570"/>
        <end position="577"/>
    </location>
    <ligand>
        <name>substrate</name>
    </ligand>
</feature>
<feature type="region of interest" description="Disordered" evidence="4">
    <location>
        <begin position="207"/>
        <end position="229"/>
    </location>
</feature>
<dbReference type="PANTHER" id="PTHR46517:SF1">
    <property type="entry name" value="FRUCTOSE-2,6-BISPHOSPHATASE TIGAR"/>
    <property type="match status" value="1"/>
</dbReference>
<keyword evidence="1" id="KW-0378">Hydrolase</keyword>
<dbReference type="InterPro" id="IPR013078">
    <property type="entry name" value="His_Pase_superF_clade-1"/>
</dbReference>
<evidence type="ECO:0000256" key="4">
    <source>
        <dbReference type="SAM" id="MobiDB-lite"/>
    </source>
</evidence>
<dbReference type="InterPro" id="IPR001345">
    <property type="entry name" value="PG/BPGM_mutase_AS"/>
</dbReference>
<evidence type="ECO:0000313" key="5">
    <source>
        <dbReference type="EMBL" id="KAJ1645120.1"/>
    </source>
</evidence>
<keyword evidence="6" id="KW-1185">Reference proteome</keyword>
<evidence type="ECO:0008006" key="7">
    <source>
        <dbReference type="Google" id="ProtNLM"/>
    </source>
</evidence>
<dbReference type="PROSITE" id="PS00175">
    <property type="entry name" value="PG_MUTASE"/>
    <property type="match status" value="1"/>
</dbReference>
<dbReference type="PANTHER" id="PTHR46517">
    <property type="entry name" value="FRUCTOSE-2,6-BISPHOSPHATASE TIGAR"/>
    <property type="match status" value="1"/>
</dbReference>
<evidence type="ECO:0000313" key="6">
    <source>
        <dbReference type="Proteomes" id="UP001145021"/>
    </source>
</evidence>
<protein>
    <recommendedName>
        <fullName evidence="7">Phosphoglycerate mutase</fullName>
    </recommendedName>
</protein>
<feature type="active site" description="Tele-phosphohistidine intermediate" evidence="2">
    <location>
        <position position="571"/>
    </location>
</feature>
<dbReference type="GO" id="GO:0043456">
    <property type="term" value="P:regulation of pentose-phosphate shunt"/>
    <property type="evidence" value="ECO:0007669"/>
    <property type="project" value="TreeGrafter"/>
</dbReference>
<feature type="compositionally biased region" description="Basic and acidic residues" evidence="4">
    <location>
        <begin position="91"/>
        <end position="107"/>
    </location>
</feature>
<feature type="compositionally biased region" description="Polar residues" evidence="4">
    <location>
        <begin position="179"/>
        <end position="189"/>
    </location>
</feature>
<dbReference type="GO" id="GO:0045820">
    <property type="term" value="P:negative regulation of glycolytic process"/>
    <property type="evidence" value="ECO:0007669"/>
    <property type="project" value="TreeGrafter"/>
</dbReference>
<dbReference type="CDD" id="cd07040">
    <property type="entry name" value="HP"/>
    <property type="match status" value="1"/>
</dbReference>
<reference evidence="5" key="1">
    <citation type="submission" date="2022-07" db="EMBL/GenBank/DDBJ databases">
        <title>Phylogenomic reconstructions and comparative analyses of Kickxellomycotina fungi.</title>
        <authorList>
            <person name="Reynolds N.K."/>
            <person name="Stajich J.E."/>
            <person name="Barry K."/>
            <person name="Grigoriev I.V."/>
            <person name="Crous P."/>
            <person name="Smith M.E."/>
        </authorList>
    </citation>
    <scope>NUCLEOTIDE SEQUENCE</scope>
    <source>
        <strain evidence="5">NBRC 105413</strain>
    </source>
</reference>
<feature type="compositionally biased region" description="Low complexity" evidence="4">
    <location>
        <begin position="26"/>
        <end position="41"/>
    </location>
</feature>
<name>A0A9W7XKH4_9FUNG</name>
<sequence>MENSDSDSDDFFSDIRTLRRKLGLSTKATAQETDNTTTTTTPTLALALALAPAKAKTKAKLGSAPLSAAVPPSKSSPRHLYHQGSAQHTSDPTHRAAAEPAARDARNRVTPQEIAALLSPRKQRSKKSRRLSSEQQNATQSPKRTIPARTPESRIASPHTPTTNMGSAKRRASVDVASPTGSSFGSQPLFSVRSLWDGTDLSPLRTPARRLLGSSPSRTTLAGGLPADTNMPSIGESYAGMAEETGLLGSVEDALITEKDLDHAQRKLGEAEALTQQQILRELRERIRAFSDSAIPGTSDIFNWWPSITLLCQFHTLGHGQLGYCQSGVLWRGSFVGAIATAVQNQTGGLSEEQCRIEDNLVLVFPWHRVSCLRSKSFDSMDHIMMTVDEDMGVAFQVGGDCSIEVIQKRVASMNVCLSDAMKLRRQQHPLDENSDSDKDDTGLAVSEQQTRLVESILRYAVSTRTELLHDLDISQALQHSSFMKPALELISQFAQQLAAMAVETKNKKRKRRRVTADITDAVIDDDPGTETIPGTCTLCYAAEEAVILHPCEHRVCNRAMAKVEIIVSRHGQTDANAQRIFQGTLVNYPLNEVGKLQASALAEDLKEKKIDWIITSQFDRAIETGRHVSMHHPQATITTDERLQEISWGIADGKYIDEIAYIVDPVIEKWYAGDFDACVDEGESPNDCKERTIAAFADILAKAHENKYKRVFVNTHGRTLRIIMSLLMDKNLRNMKKYGHTNCSYHVVSVEIDDQEDMLTPLDPMKLLFKLERHDVRDHLKPI</sequence>
<gene>
    <name evidence="5" type="ORF">LPJ64_003269</name>
</gene>
<dbReference type="EMBL" id="JANBOH010000123">
    <property type="protein sequence ID" value="KAJ1645120.1"/>
    <property type="molecule type" value="Genomic_DNA"/>
</dbReference>
<dbReference type="GO" id="GO:0004331">
    <property type="term" value="F:fructose-2,6-bisphosphate 2-phosphatase activity"/>
    <property type="evidence" value="ECO:0007669"/>
    <property type="project" value="TreeGrafter"/>
</dbReference>
<dbReference type="Pfam" id="PF00300">
    <property type="entry name" value="His_Phos_1"/>
    <property type="match status" value="1"/>
</dbReference>
<dbReference type="SMART" id="SM00855">
    <property type="entry name" value="PGAM"/>
    <property type="match status" value="1"/>
</dbReference>
<accession>A0A9W7XKH4</accession>
<organism evidence="5 6">
    <name type="scientific">Coemansia asiatica</name>
    <dbReference type="NCBI Taxonomy" id="1052880"/>
    <lineage>
        <taxon>Eukaryota</taxon>
        <taxon>Fungi</taxon>
        <taxon>Fungi incertae sedis</taxon>
        <taxon>Zoopagomycota</taxon>
        <taxon>Kickxellomycotina</taxon>
        <taxon>Kickxellomycetes</taxon>
        <taxon>Kickxellales</taxon>
        <taxon>Kickxellaceae</taxon>
        <taxon>Coemansia</taxon>
    </lineage>
</organism>
<dbReference type="InterPro" id="IPR029033">
    <property type="entry name" value="His_PPase_superfam"/>
</dbReference>
<evidence type="ECO:0000256" key="3">
    <source>
        <dbReference type="PIRSR" id="PIRSR613078-2"/>
    </source>
</evidence>
<dbReference type="SUPFAM" id="SSF53254">
    <property type="entry name" value="Phosphoglycerate mutase-like"/>
    <property type="match status" value="1"/>
</dbReference>
<evidence type="ECO:0000256" key="2">
    <source>
        <dbReference type="PIRSR" id="PIRSR613078-1"/>
    </source>
</evidence>
<dbReference type="GO" id="GO:0005829">
    <property type="term" value="C:cytosol"/>
    <property type="evidence" value="ECO:0007669"/>
    <property type="project" value="TreeGrafter"/>
</dbReference>
<feature type="region of interest" description="Disordered" evidence="4">
    <location>
        <begin position="52"/>
        <end position="189"/>
    </location>
</feature>
<proteinExistence type="predicted"/>
<feature type="compositionally biased region" description="Basic residues" evidence="4">
    <location>
        <begin position="121"/>
        <end position="130"/>
    </location>
</feature>
<dbReference type="Gene3D" id="3.40.50.1240">
    <property type="entry name" value="Phosphoglycerate mutase-like"/>
    <property type="match status" value="1"/>
</dbReference>
<comment type="caution">
    <text evidence="5">The sequence shown here is derived from an EMBL/GenBank/DDBJ whole genome shotgun (WGS) entry which is preliminary data.</text>
</comment>
<feature type="binding site" evidence="3">
    <location>
        <position position="621"/>
    </location>
    <ligand>
        <name>substrate</name>
    </ligand>
</feature>
<feature type="active site" description="Proton donor/acceptor" evidence="2">
    <location>
        <position position="646"/>
    </location>
</feature>
<feature type="region of interest" description="Disordered" evidence="4">
    <location>
        <begin position="22"/>
        <end position="41"/>
    </location>
</feature>
<dbReference type="AlphaFoldDB" id="A0A9W7XKH4"/>
<dbReference type="Proteomes" id="UP001145021">
    <property type="component" value="Unassembled WGS sequence"/>
</dbReference>
<evidence type="ECO:0000256" key="1">
    <source>
        <dbReference type="ARBA" id="ARBA00022801"/>
    </source>
</evidence>